<gene>
    <name evidence="1" type="ORF">J2744_000958</name>
</gene>
<dbReference type="RefSeq" id="WP_209545220.1">
    <property type="nucleotide sequence ID" value="NZ_BAAADX010000005.1"/>
</dbReference>
<reference evidence="1 2" key="1">
    <citation type="submission" date="2021-03" db="EMBL/GenBank/DDBJ databases">
        <title>Genomic Encyclopedia of Type Strains, Phase IV (KMG-IV): sequencing the most valuable type-strain genomes for metagenomic binning, comparative biology and taxonomic classification.</title>
        <authorList>
            <person name="Goeker M."/>
        </authorList>
    </citation>
    <scope>NUCLEOTIDE SEQUENCE [LARGE SCALE GENOMIC DNA]</scope>
    <source>
        <strain evidence="1 2">DSM 12287</strain>
    </source>
</reference>
<organism evidence="1 2">
    <name type="scientific">Halorubrum trapanicum</name>
    <dbReference type="NCBI Taxonomy" id="29284"/>
    <lineage>
        <taxon>Archaea</taxon>
        <taxon>Methanobacteriati</taxon>
        <taxon>Methanobacteriota</taxon>
        <taxon>Stenosarchaea group</taxon>
        <taxon>Halobacteria</taxon>
        <taxon>Halobacteriales</taxon>
        <taxon>Haloferacaceae</taxon>
        <taxon>Halorubrum</taxon>
    </lineage>
</organism>
<name>A0A8J7RC93_9EURY</name>
<dbReference type="AlphaFoldDB" id="A0A8J7RC93"/>
<dbReference type="OrthoDB" id="190881at2157"/>
<dbReference type="Proteomes" id="UP000770586">
    <property type="component" value="Unassembled WGS sequence"/>
</dbReference>
<dbReference type="EMBL" id="JAGGKE010000003">
    <property type="protein sequence ID" value="MBP1901288.1"/>
    <property type="molecule type" value="Genomic_DNA"/>
</dbReference>
<keyword evidence="2" id="KW-1185">Reference proteome</keyword>
<comment type="caution">
    <text evidence="1">The sequence shown here is derived from an EMBL/GenBank/DDBJ whole genome shotgun (WGS) entry which is preliminary data.</text>
</comment>
<protein>
    <submittedName>
        <fullName evidence="1">Uncharacterized protein</fullName>
    </submittedName>
</protein>
<accession>A0A8J7RC93</accession>
<proteinExistence type="predicted"/>
<evidence type="ECO:0000313" key="1">
    <source>
        <dbReference type="EMBL" id="MBP1901288.1"/>
    </source>
</evidence>
<sequence>MATEEETETVSPLDNVMEDIRQELVRRVAADDRDLNRDIYDALEDE</sequence>
<evidence type="ECO:0000313" key="2">
    <source>
        <dbReference type="Proteomes" id="UP000770586"/>
    </source>
</evidence>